<reference evidence="3" key="1">
    <citation type="submission" date="2012-12" db="EMBL/GenBank/DDBJ databases">
        <authorList>
            <person name="Hellsten U."/>
            <person name="Grimwood J."/>
            <person name="Chapman J.A."/>
            <person name="Shapiro H."/>
            <person name="Aerts A."/>
            <person name="Otillar R.P."/>
            <person name="Terry A.Y."/>
            <person name="Boore J.L."/>
            <person name="Simakov O."/>
            <person name="Marletaz F."/>
            <person name="Cho S.-J."/>
            <person name="Edsinger-Gonzales E."/>
            <person name="Havlak P."/>
            <person name="Kuo D.-H."/>
            <person name="Larsson T."/>
            <person name="Lv J."/>
            <person name="Arendt D."/>
            <person name="Savage R."/>
            <person name="Osoegawa K."/>
            <person name="de Jong P."/>
            <person name="Lindberg D.R."/>
            <person name="Seaver E.C."/>
            <person name="Weisblat D.A."/>
            <person name="Putnam N.H."/>
            <person name="Grigoriev I.V."/>
            <person name="Rokhsar D.S."/>
        </authorList>
    </citation>
    <scope>NUCLEOTIDE SEQUENCE</scope>
</reference>
<organism evidence="2 3">
    <name type="scientific">Helobdella robusta</name>
    <name type="common">Californian leech</name>
    <dbReference type="NCBI Taxonomy" id="6412"/>
    <lineage>
        <taxon>Eukaryota</taxon>
        <taxon>Metazoa</taxon>
        <taxon>Spiralia</taxon>
        <taxon>Lophotrochozoa</taxon>
        <taxon>Annelida</taxon>
        <taxon>Clitellata</taxon>
        <taxon>Hirudinea</taxon>
        <taxon>Rhynchobdellida</taxon>
        <taxon>Glossiphoniidae</taxon>
        <taxon>Helobdella</taxon>
    </lineage>
</organism>
<dbReference type="EnsemblMetazoa" id="HelroT165173">
    <property type="protein sequence ID" value="HelroP165173"/>
    <property type="gene ID" value="HelroG165173"/>
</dbReference>
<evidence type="ECO:0000313" key="3">
    <source>
        <dbReference type="Proteomes" id="UP000015101"/>
    </source>
</evidence>
<dbReference type="HOGENOM" id="CLU_1940401_0_0_1"/>
<evidence type="ECO:0000313" key="1">
    <source>
        <dbReference type="EMBL" id="ESN93018.1"/>
    </source>
</evidence>
<keyword evidence="3" id="KW-1185">Reference proteome</keyword>
<dbReference type="InParanoid" id="T1EWD5"/>
<sequence>MHISSTQCTSLQHNAHLFNTMHISSTQCTSLQHNAHLFNIMRISYQNKIVGFHERKCVNVDKFQTGKRNELSITMERNESKSKHMLNGGDKQGGWCRCCMCFILTTTTVYLQWHVISGAVQLKSDFNKSG</sequence>
<name>T1EWD5_HELRO</name>
<protein>
    <submittedName>
        <fullName evidence="1 2">Uncharacterized protein</fullName>
    </submittedName>
</protein>
<accession>T1EWD5</accession>
<reference evidence="2" key="3">
    <citation type="submission" date="2015-06" db="UniProtKB">
        <authorList>
            <consortium name="EnsemblMetazoa"/>
        </authorList>
    </citation>
    <scope>IDENTIFICATION</scope>
</reference>
<dbReference type="CTD" id="20200885"/>
<reference evidence="1 3" key="2">
    <citation type="journal article" date="2013" name="Nature">
        <title>Insights into bilaterian evolution from three spiralian genomes.</title>
        <authorList>
            <person name="Simakov O."/>
            <person name="Marletaz F."/>
            <person name="Cho S.J."/>
            <person name="Edsinger-Gonzales E."/>
            <person name="Havlak P."/>
            <person name="Hellsten U."/>
            <person name="Kuo D.H."/>
            <person name="Larsson T."/>
            <person name="Lv J."/>
            <person name="Arendt D."/>
            <person name="Savage R."/>
            <person name="Osoegawa K."/>
            <person name="de Jong P."/>
            <person name="Grimwood J."/>
            <person name="Chapman J.A."/>
            <person name="Shapiro H."/>
            <person name="Aerts A."/>
            <person name="Otillar R.P."/>
            <person name="Terry A.Y."/>
            <person name="Boore J.L."/>
            <person name="Grigoriev I.V."/>
            <person name="Lindberg D.R."/>
            <person name="Seaver E.C."/>
            <person name="Weisblat D.A."/>
            <person name="Putnam N.H."/>
            <person name="Rokhsar D.S."/>
        </authorList>
    </citation>
    <scope>NUCLEOTIDE SEQUENCE</scope>
</reference>
<dbReference type="AlphaFoldDB" id="T1EWD5"/>
<gene>
    <name evidence="2" type="primary">20200885</name>
    <name evidence="1" type="ORF">HELRODRAFT_165173</name>
</gene>
<dbReference type="RefSeq" id="XP_009029282.1">
    <property type="nucleotide sequence ID" value="XM_009031034.1"/>
</dbReference>
<evidence type="ECO:0000313" key="2">
    <source>
        <dbReference type="EnsemblMetazoa" id="HelroP165173"/>
    </source>
</evidence>
<dbReference type="Proteomes" id="UP000015101">
    <property type="component" value="Unassembled WGS sequence"/>
</dbReference>
<dbReference type="EMBL" id="AMQM01001969">
    <property type="status" value="NOT_ANNOTATED_CDS"/>
    <property type="molecule type" value="Genomic_DNA"/>
</dbReference>
<dbReference type="EMBL" id="KB097639">
    <property type="protein sequence ID" value="ESN93018.1"/>
    <property type="molecule type" value="Genomic_DNA"/>
</dbReference>
<dbReference type="GeneID" id="20200885"/>
<proteinExistence type="predicted"/>
<dbReference type="KEGG" id="hro:HELRODRAFT_165173"/>